<evidence type="ECO:0000313" key="2">
    <source>
        <dbReference type="EMBL" id="RPB04246.1"/>
    </source>
</evidence>
<protein>
    <submittedName>
        <fullName evidence="2">Uncharacterized protein</fullName>
    </submittedName>
</protein>
<feature type="region of interest" description="Disordered" evidence="1">
    <location>
        <begin position="369"/>
        <end position="426"/>
    </location>
</feature>
<reference evidence="2 3" key="1">
    <citation type="journal article" date="2018" name="Nat. Ecol. Evol.">
        <title>Pezizomycetes genomes reveal the molecular basis of ectomycorrhizal truffle lifestyle.</title>
        <authorList>
            <person name="Murat C."/>
            <person name="Payen T."/>
            <person name="Noel B."/>
            <person name="Kuo A."/>
            <person name="Morin E."/>
            <person name="Chen J."/>
            <person name="Kohler A."/>
            <person name="Krizsan K."/>
            <person name="Balestrini R."/>
            <person name="Da Silva C."/>
            <person name="Montanini B."/>
            <person name="Hainaut M."/>
            <person name="Levati E."/>
            <person name="Barry K.W."/>
            <person name="Belfiori B."/>
            <person name="Cichocki N."/>
            <person name="Clum A."/>
            <person name="Dockter R.B."/>
            <person name="Fauchery L."/>
            <person name="Guy J."/>
            <person name="Iotti M."/>
            <person name="Le Tacon F."/>
            <person name="Lindquist E.A."/>
            <person name="Lipzen A."/>
            <person name="Malagnac F."/>
            <person name="Mello A."/>
            <person name="Molinier V."/>
            <person name="Miyauchi S."/>
            <person name="Poulain J."/>
            <person name="Riccioni C."/>
            <person name="Rubini A."/>
            <person name="Sitrit Y."/>
            <person name="Splivallo R."/>
            <person name="Traeger S."/>
            <person name="Wang M."/>
            <person name="Zifcakova L."/>
            <person name="Wipf D."/>
            <person name="Zambonelli A."/>
            <person name="Paolocci F."/>
            <person name="Nowrousian M."/>
            <person name="Ottonello S."/>
            <person name="Baldrian P."/>
            <person name="Spatafora J.W."/>
            <person name="Henrissat B."/>
            <person name="Nagy L.G."/>
            <person name="Aury J.M."/>
            <person name="Wincker P."/>
            <person name="Grigoriev I.V."/>
            <person name="Bonfante P."/>
            <person name="Martin F.M."/>
        </authorList>
    </citation>
    <scope>NUCLEOTIDE SEQUENCE [LARGE SCALE GENOMIC DNA]</scope>
    <source>
        <strain evidence="2 3">120613-1</strain>
    </source>
</reference>
<feature type="compositionally biased region" description="Basic and acidic residues" evidence="1">
    <location>
        <begin position="220"/>
        <end position="235"/>
    </location>
</feature>
<feature type="compositionally biased region" description="Low complexity" evidence="1">
    <location>
        <begin position="195"/>
        <end position="211"/>
    </location>
</feature>
<keyword evidence="3" id="KW-1185">Reference proteome</keyword>
<organism evidence="2 3">
    <name type="scientific">Choiromyces venosus 120613-1</name>
    <dbReference type="NCBI Taxonomy" id="1336337"/>
    <lineage>
        <taxon>Eukaryota</taxon>
        <taxon>Fungi</taxon>
        <taxon>Dikarya</taxon>
        <taxon>Ascomycota</taxon>
        <taxon>Pezizomycotina</taxon>
        <taxon>Pezizomycetes</taxon>
        <taxon>Pezizales</taxon>
        <taxon>Tuberaceae</taxon>
        <taxon>Choiromyces</taxon>
    </lineage>
</organism>
<sequence length="517" mass="56898">MPFQQELDRAELAVNIINHKLFAWRPNDRKFVDPYVQTARQAIQNIKFARAEYDAMHQDFGSAEGQIENSLVILKGMSDELDKILLEAKIIPGPVPKGRPEAVSCFSDFGDDSSVEGGGGGKGMKGIKKGGKKIFQKVKKKLSFRGEGAGGGGEEEDEKVVHRVTLQKDFDDPNRYSQVDWTERPGYRSSRSRRQSSSSGRVDGGRPSSRGQHGAVQESEVERKARKEKKKEVKGTQKRRHTLESSNPPGLNATGDYANYLRGKYNESKSAASSSSALPNLLPLDGRPQKASAVTHYSPEFSPPSDTTYRRRGGSLGGYHHRPLLDPNIRSTSHSSPTPPPLSLDTSASDSSTKLSMISARTEALFEKHLQQSAFRSGTSPLFSPPSSRPTPSREGEHIVRPSVGQKPQISKEYPRDSSHGLVYTPTPTVAPLVIRKKKKNSAQLAPISEEPVEGGNYTHFSYDHDTDDYSDSVVTDEFSFSDEVFDRHAAGVLEALDRMAGPGIHFDRVRGYDGSE</sequence>
<evidence type="ECO:0000256" key="1">
    <source>
        <dbReference type="SAM" id="MobiDB-lite"/>
    </source>
</evidence>
<dbReference type="Proteomes" id="UP000276215">
    <property type="component" value="Unassembled WGS sequence"/>
</dbReference>
<accession>A0A3N4K0V6</accession>
<feature type="compositionally biased region" description="Low complexity" evidence="1">
    <location>
        <begin position="268"/>
        <end position="277"/>
    </location>
</feature>
<dbReference type="AlphaFoldDB" id="A0A3N4K0V6"/>
<dbReference type="EMBL" id="ML120359">
    <property type="protein sequence ID" value="RPB04246.1"/>
    <property type="molecule type" value="Genomic_DNA"/>
</dbReference>
<name>A0A3N4K0V6_9PEZI</name>
<feature type="compositionally biased region" description="Low complexity" evidence="1">
    <location>
        <begin position="343"/>
        <end position="356"/>
    </location>
</feature>
<gene>
    <name evidence="2" type="ORF">L873DRAFT_1459982</name>
</gene>
<evidence type="ECO:0000313" key="3">
    <source>
        <dbReference type="Proteomes" id="UP000276215"/>
    </source>
</evidence>
<dbReference type="OrthoDB" id="5412990at2759"/>
<proteinExistence type="predicted"/>
<feature type="region of interest" description="Disordered" evidence="1">
    <location>
        <begin position="165"/>
        <end position="356"/>
    </location>
</feature>